<sequence length="146" mass="16459">MAIEYIFVYGTLRKALATPMHDLLARHCHYVGEGTMTGRLYDLGDYPGAIESVHRDERVYGELYRLADPQLLALLDDYEGCTPAHAEPREYIRKAIPVILHDAPPVTAWVYLFNRDVAGLLRIGSGDYVDFIHSAHASKAYSDESF</sequence>
<reference evidence="2 3" key="1">
    <citation type="journal article" date="2019" name="Appl. Environ. Microbiol.">
        <title>Environmental Evidence and Genomic Insight of Iron-oxidizing Bacteria Preference Towards More Corrosion Resistant Stainless Steel at Higher Salinities.</title>
        <authorList>
            <person name="Garrison C.E."/>
            <person name="Price K.A."/>
            <person name="Field E.K."/>
        </authorList>
    </citation>
    <scope>NUCLEOTIDE SEQUENCE [LARGE SCALE GENOMIC DNA]</scope>
    <source>
        <strain evidence="2 3">P3</strain>
    </source>
</reference>
<comment type="caution">
    <text evidence="2">The sequence shown here is derived from an EMBL/GenBank/DDBJ whole genome shotgun (WGS) entry which is preliminary data.</text>
</comment>
<dbReference type="Proteomes" id="UP000306585">
    <property type="component" value="Unassembled WGS sequence"/>
</dbReference>
<gene>
    <name evidence="2" type="ORF">FEF65_04345</name>
</gene>
<feature type="domain" description="Gamma-glutamylcyclotransferase AIG2-like" evidence="1">
    <location>
        <begin position="6"/>
        <end position="129"/>
    </location>
</feature>
<dbReference type="InterPro" id="IPR009288">
    <property type="entry name" value="AIG2-like_dom"/>
</dbReference>
<keyword evidence="3" id="KW-1185">Reference proteome</keyword>
<organism evidence="2 3">
    <name type="scientific">Mariprofundus erugo</name>
    <dbReference type="NCBI Taxonomy" id="2528639"/>
    <lineage>
        <taxon>Bacteria</taxon>
        <taxon>Pseudomonadati</taxon>
        <taxon>Pseudomonadota</taxon>
        <taxon>Candidatius Mariprofundia</taxon>
        <taxon>Mariprofundales</taxon>
        <taxon>Mariprofundaceae</taxon>
        <taxon>Mariprofundus</taxon>
    </lineage>
</organism>
<dbReference type="Pfam" id="PF06094">
    <property type="entry name" value="GGACT"/>
    <property type="match status" value="1"/>
</dbReference>
<evidence type="ECO:0000313" key="2">
    <source>
        <dbReference type="EMBL" id="TLS68231.1"/>
    </source>
</evidence>
<dbReference type="AlphaFoldDB" id="A0A5R9GPM4"/>
<dbReference type="GO" id="GO:0016740">
    <property type="term" value="F:transferase activity"/>
    <property type="evidence" value="ECO:0007669"/>
    <property type="project" value="UniProtKB-KW"/>
</dbReference>
<proteinExistence type="predicted"/>
<keyword evidence="2" id="KW-0808">Transferase</keyword>
<dbReference type="EMBL" id="VBRY01000003">
    <property type="protein sequence ID" value="TLS68231.1"/>
    <property type="molecule type" value="Genomic_DNA"/>
</dbReference>
<accession>A0A5R9GPM4</accession>
<dbReference type="Gene3D" id="3.10.490.10">
    <property type="entry name" value="Gamma-glutamyl cyclotransferase-like"/>
    <property type="match status" value="1"/>
</dbReference>
<dbReference type="CDD" id="cd06661">
    <property type="entry name" value="GGCT_like"/>
    <property type="match status" value="1"/>
</dbReference>
<dbReference type="InterPro" id="IPR036568">
    <property type="entry name" value="GGCT-like_sf"/>
</dbReference>
<protein>
    <submittedName>
        <fullName evidence="2">Gamma-glutamylcyclotransferase</fullName>
    </submittedName>
</protein>
<name>A0A5R9GPM4_9PROT</name>
<evidence type="ECO:0000259" key="1">
    <source>
        <dbReference type="Pfam" id="PF06094"/>
    </source>
</evidence>
<evidence type="ECO:0000313" key="3">
    <source>
        <dbReference type="Proteomes" id="UP000306585"/>
    </source>
</evidence>
<dbReference type="InterPro" id="IPR013024">
    <property type="entry name" value="GGCT-like"/>
</dbReference>
<dbReference type="SUPFAM" id="SSF110857">
    <property type="entry name" value="Gamma-glutamyl cyclotransferase-like"/>
    <property type="match status" value="1"/>
</dbReference>